<keyword evidence="12" id="KW-1185">Reference proteome</keyword>
<evidence type="ECO:0000313" key="11">
    <source>
        <dbReference type="EnsemblMetazoa" id="XP_019754653.1"/>
    </source>
</evidence>
<keyword evidence="8" id="KW-0966">Cell projection</keyword>
<comment type="similarity">
    <text evidence="2">Belongs to the CFAP206 family.</text>
</comment>
<dbReference type="GO" id="GO:0030030">
    <property type="term" value="P:cell projection organization"/>
    <property type="evidence" value="ECO:0007669"/>
    <property type="project" value="UniProtKB-KW"/>
</dbReference>
<keyword evidence="6" id="KW-0969">Cilium</keyword>
<name>A0AAR5P0F6_DENPD</name>
<evidence type="ECO:0000256" key="6">
    <source>
        <dbReference type="ARBA" id="ARBA00023069"/>
    </source>
</evidence>
<proteinExistence type="inferred from homology"/>
<evidence type="ECO:0000256" key="1">
    <source>
        <dbReference type="ARBA" id="ARBA00004430"/>
    </source>
</evidence>
<dbReference type="PANTHER" id="PTHR21442">
    <property type="entry name" value="CILIA- AND FLAGELLA-ASSOCIATED PROTEIN 206"/>
    <property type="match status" value="1"/>
</dbReference>
<comment type="subcellular location">
    <subcellularLocation>
        <location evidence="1">Cytoplasm</location>
        <location evidence="1">Cytoskeleton</location>
        <location evidence="1">Cilium axoneme</location>
    </subcellularLocation>
</comment>
<dbReference type="KEGG" id="dpa:109533703"/>
<dbReference type="GeneID" id="109533703"/>
<dbReference type="RefSeq" id="XP_019754653.1">
    <property type="nucleotide sequence ID" value="XM_019899094.2"/>
</dbReference>
<evidence type="ECO:0000256" key="9">
    <source>
        <dbReference type="ARBA" id="ARBA00045321"/>
    </source>
</evidence>
<evidence type="ECO:0000313" key="12">
    <source>
        <dbReference type="Proteomes" id="UP000019118"/>
    </source>
</evidence>
<dbReference type="GO" id="GO:0003356">
    <property type="term" value="P:regulation of cilium beat frequency"/>
    <property type="evidence" value="ECO:0007669"/>
    <property type="project" value="TreeGrafter"/>
</dbReference>
<reference evidence="11" key="2">
    <citation type="submission" date="2024-08" db="UniProtKB">
        <authorList>
            <consortium name="EnsemblMetazoa"/>
        </authorList>
    </citation>
    <scope>IDENTIFICATION</scope>
</reference>
<organism evidence="11 12">
    <name type="scientific">Dendroctonus ponderosae</name>
    <name type="common">Mountain pine beetle</name>
    <dbReference type="NCBI Taxonomy" id="77166"/>
    <lineage>
        <taxon>Eukaryota</taxon>
        <taxon>Metazoa</taxon>
        <taxon>Ecdysozoa</taxon>
        <taxon>Arthropoda</taxon>
        <taxon>Hexapoda</taxon>
        <taxon>Insecta</taxon>
        <taxon>Pterygota</taxon>
        <taxon>Neoptera</taxon>
        <taxon>Endopterygota</taxon>
        <taxon>Coleoptera</taxon>
        <taxon>Polyphaga</taxon>
        <taxon>Cucujiformia</taxon>
        <taxon>Curculionidae</taxon>
        <taxon>Scolytinae</taxon>
        <taxon>Dendroctonus</taxon>
    </lineage>
</organism>
<evidence type="ECO:0000256" key="7">
    <source>
        <dbReference type="ARBA" id="ARBA00023212"/>
    </source>
</evidence>
<dbReference type="EnsemblMetazoa" id="XM_019899094.1">
    <property type="protein sequence ID" value="XP_019754653.1"/>
    <property type="gene ID" value="LOC109533703"/>
</dbReference>
<dbReference type="GO" id="GO:0036064">
    <property type="term" value="C:ciliary basal body"/>
    <property type="evidence" value="ECO:0007669"/>
    <property type="project" value="TreeGrafter"/>
</dbReference>
<evidence type="ECO:0000256" key="2">
    <source>
        <dbReference type="ARBA" id="ARBA00010500"/>
    </source>
</evidence>
<evidence type="ECO:0000256" key="10">
    <source>
        <dbReference type="SAM" id="Coils"/>
    </source>
</evidence>
<evidence type="ECO:0000256" key="3">
    <source>
        <dbReference type="ARBA" id="ARBA00021602"/>
    </source>
</evidence>
<dbReference type="PANTHER" id="PTHR21442:SF0">
    <property type="entry name" value="CILIA- AND FLAGELLA-ASSOCIATED PROTEIN 206"/>
    <property type="match status" value="1"/>
</dbReference>
<keyword evidence="10" id="KW-0175">Coiled coil</keyword>
<dbReference type="Pfam" id="PF12018">
    <property type="entry name" value="FAP206"/>
    <property type="match status" value="1"/>
</dbReference>
<dbReference type="Proteomes" id="UP000019118">
    <property type="component" value="Unassembled WGS sequence"/>
</dbReference>
<evidence type="ECO:0000256" key="4">
    <source>
        <dbReference type="ARBA" id="ARBA00022490"/>
    </source>
</evidence>
<keyword evidence="4" id="KW-0963">Cytoplasm</keyword>
<reference evidence="12" key="1">
    <citation type="journal article" date="2013" name="Genome Biol.">
        <title>Draft genome of the mountain pine beetle, Dendroctonus ponderosae Hopkins, a major forest pest.</title>
        <authorList>
            <person name="Keeling C.I."/>
            <person name="Yuen M.M."/>
            <person name="Liao N.Y."/>
            <person name="Docking T.R."/>
            <person name="Chan S.K."/>
            <person name="Taylor G.A."/>
            <person name="Palmquist D.L."/>
            <person name="Jackman S.D."/>
            <person name="Nguyen A."/>
            <person name="Li M."/>
            <person name="Henderson H."/>
            <person name="Janes J.K."/>
            <person name="Zhao Y."/>
            <person name="Pandoh P."/>
            <person name="Moore R."/>
            <person name="Sperling F.A."/>
            <person name="Huber D.P."/>
            <person name="Birol I."/>
            <person name="Jones S.J."/>
            <person name="Bohlmann J."/>
        </authorList>
    </citation>
    <scope>NUCLEOTIDE SEQUENCE</scope>
</reference>
<dbReference type="AlphaFoldDB" id="A0AAR5P0F6"/>
<accession>A0AAR5P0F6</accession>
<dbReference type="GO" id="GO:0005930">
    <property type="term" value="C:axoneme"/>
    <property type="evidence" value="ECO:0007669"/>
    <property type="project" value="UniProtKB-SubCell"/>
</dbReference>
<evidence type="ECO:0000256" key="5">
    <source>
        <dbReference type="ARBA" id="ARBA00022794"/>
    </source>
</evidence>
<sequence length="631" mass="73514">MGDDENACVRNIVKEIIREMNPKKITVNKNFVTYLTKLLLINPNWGIGDDFFSQRQNVQHFVKYVIDDLLKVQDDPKIVTLKIQFYFSCNLERMDYAIEVNRRDLRNKLLVLKEDIFTFSKVEDRNDVDALYKKIVYYITLASGLGNPAKPKVFEETLVALKSILYESELNEFVTLSKQEKQIQLCQMTKVVAGIRLFDKDCDKGGEGIANLPELLDKAIHVIRGGTEETLLMIMERVNTLTTAVEKCYHLKQTYHGYQMICIIPDELSVKIADDIEYIKHLLIFFRQYELLIRKILDELEQINEKTELIFTNMEKMLKLIHETVYMKIAIPVGVVFPLFEQLWEIWEEFQNQGLLLSRLSMIMSNMETYAKHTRYDHLVIEHLLGTSSSLTDAERLEKTAQYKLVSDNPEIRVVRSEAIKNFYNLKLEYLGFCCWKLIETDGALIPGNPSMGIVIYKLKNYVFSCIEAFEEFCKDPEMYINCALDLSRRKPQLINFFQLKEELESVYNVEKLVQSKVELKMCEDKSLQTVHQATESFVDSTYKWNIWDLKREALTQANLLSAVTVSTQTIKTSSKNSVRAQTYNKKIVDTQTSKDRYTTMPKNSVFIYGLRGKKDDKQFKIDLTRPIDES</sequence>
<keyword evidence="5" id="KW-0970">Cilium biogenesis/degradation</keyword>
<dbReference type="InterPro" id="IPR021897">
    <property type="entry name" value="FAP206"/>
</dbReference>
<keyword evidence="7" id="KW-0206">Cytoskeleton</keyword>
<feature type="coiled-coil region" evidence="10">
    <location>
        <begin position="286"/>
        <end position="317"/>
    </location>
</feature>
<evidence type="ECO:0000256" key="8">
    <source>
        <dbReference type="ARBA" id="ARBA00023273"/>
    </source>
</evidence>
<protein>
    <recommendedName>
        <fullName evidence="3">Cilia- and flagella-associated protein 206</fullName>
    </recommendedName>
</protein>
<comment type="function">
    <text evidence="9">Essential for sperm motility and is involved in the regulation of the beating frequency of motile cilia on the epithelial cells of the respiratory tract. Required for the establishment of radial spokes in sperm flagella.</text>
</comment>